<comment type="subunit">
    <text evidence="4">The methyltransferase is composed of M and S polypeptides.</text>
</comment>
<dbReference type="GO" id="GO:0009307">
    <property type="term" value="P:DNA restriction-modification system"/>
    <property type="evidence" value="ECO:0007669"/>
    <property type="project" value="UniProtKB-KW"/>
</dbReference>
<gene>
    <name evidence="6" type="ORF">FC59_GL000274</name>
</gene>
<reference evidence="6 7" key="1">
    <citation type="journal article" date="2015" name="Genome Announc.">
        <title>Expanding the biotechnology potential of lactobacilli through comparative genomics of 213 strains and associated genera.</title>
        <authorList>
            <person name="Sun Z."/>
            <person name="Harris H.M."/>
            <person name="McCann A."/>
            <person name="Guo C."/>
            <person name="Argimon S."/>
            <person name="Zhang W."/>
            <person name="Yang X."/>
            <person name="Jeffery I.B."/>
            <person name="Cooney J.C."/>
            <person name="Kagawa T.F."/>
            <person name="Liu W."/>
            <person name="Song Y."/>
            <person name="Salvetti E."/>
            <person name="Wrobel A."/>
            <person name="Rasinkangas P."/>
            <person name="Parkhill J."/>
            <person name="Rea M.C."/>
            <person name="O'Sullivan O."/>
            <person name="Ritari J."/>
            <person name="Douillard F.P."/>
            <person name="Paul Ross R."/>
            <person name="Yang R."/>
            <person name="Briner A.E."/>
            <person name="Felis G.E."/>
            <person name="de Vos W.M."/>
            <person name="Barrangou R."/>
            <person name="Klaenhammer T.R."/>
            <person name="Caufield P.W."/>
            <person name="Cui Y."/>
            <person name="Zhang H."/>
            <person name="O'Toole P.W."/>
        </authorList>
    </citation>
    <scope>NUCLEOTIDE SEQUENCE [LARGE SCALE GENOMIC DNA]</scope>
    <source>
        <strain evidence="6 7">DSM 16761</strain>
    </source>
</reference>
<protein>
    <recommendedName>
        <fullName evidence="5">Type I restriction modification DNA specificity domain-containing protein</fullName>
    </recommendedName>
</protein>
<dbReference type="InterPro" id="IPR044946">
    <property type="entry name" value="Restrct_endonuc_typeI_TRD_sf"/>
</dbReference>
<evidence type="ECO:0000256" key="1">
    <source>
        <dbReference type="ARBA" id="ARBA00010923"/>
    </source>
</evidence>
<dbReference type="Gene3D" id="3.90.220.20">
    <property type="entry name" value="DNA methylase specificity domains"/>
    <property type="match status" value="2"/>
</dbReference>
<evidence type="ECO:0000313" key="7">
    <source>
        <dbReference type="Proteomes" id="UP000051307"/>
    </source>
</evidence>
<comment type="similarity">
    <text evidence="1">Belongs to the type-I restriction system S methylase family.</text>
</comment>
<dbReference type="RefSeq" id="WP_025015339.1">
    <property type="nucleotide sequence ID" value="NZ_AZFU01000015.1"/>
</dbReference>
<proteinExistence type="inferred from homology"/>
<organism evidence="6 7">
    <name type="scientific">Lactobacillus kitasatonis DSM 16761 = JCM 1039</name>
    <dbReference type="NCBI Taxonomy" id="1423767"/>
    <lineage>
        <taxon>Bacteria</taxon>
        <taxon>Bacillati</taxon>
        <taxon>Bacillota</taxon>
        <taxon>Bacilli</taxon>
        <taxon>Lactobacillales</taxon>
        <taxon>Lactobacillaceae</taxon>
        <taxon>Lactobacillus</taxon>
    </lineage>
</organism>
<dbReference type="eggNOG" id="COG0732">
    <property type="taxonomic scope" value="Bacteria"/>
</dbReference>
<dbReference type="InterPro" id="IPR051212">
    <property type="entry name" value="Type-I_RE_S_subunit"/>
</dbReference>
<sequence length="499" mass="56839">MTPEQLRTSILQYAMEGKLVKQDSNDEPASELVKRSQDKKIELIKNGELKKSKKLPVITDGEKPFNIPDNWAWSRLGDLFTILRGGSPRPIKSFLTNDENGINWIKIGDTDPNSKYITKTEEKIIPEGLKKSRAVHIGDFVLSNSMSFGRPYILKINGAVHDGWLIISDYDQVFNKDFLYYLLLSSFVKKQFSIAATGSTVKNLNRERVANTIGVIPPLEEQKRIVAKIEKLMPLVDEYAESYNRLQKIDNEFEDKLKQSVLQYAMEGKLVKQDPSDEPASKLIKKIENEKAELIKEGKIKKSKKLPVITDDEKPFDIPDSWEWIRLGDYAEKITDEVASGSFAAIRDNVRKYKTENYAIMVKTADFANHFSKNLTYTDEHGYNFLNNSNLFGGELILSNIGSIGKCFIVPKLNRPMTLAPNSIMTKLIDPKLNKFLYYFIKSPIGNFELLQIASGTTMKKFNKTNLKGILIPIPPLNEQKRIVFEIEKIVNSIDKLSK</sequence>
<dbReference type="Proteomes" id="UP000051307">
    <property type="component" value="Unassembled WGS sequence"/>
</dbReference>
<dbReference type="Pfam" id="PF01420">
    <property type="entry name" value="Methylase_S"/>
    <property type="match status" value="2"/>
</dbReference>
<accession>A0A0R1VR26</accession>
<feature type="domain" description="Type I restriction modification DNA specificity" evidence="5">
    <location>
        <begin position="319"/>
        <end position="492"/>
    </location>
</feature>
<comment type="caution">
    <text evidence="6">The sequence shown here is derived from an EMBL/GenBank/DDBJ whole genome shotgun (WGS) entry which is preliminary data.</text>
</comment>
<evidence type="ECO:0000313" key="6">
    <source>
        <dbReference type="EMBL" id="KRM05046.1"/>
    </source>
</evidence>
<dbReference type="OrthoDB" id="9795776at2"/>
<evidence type="ECO:0000256" key="2">
    <source>
        <dbReference type="ARBA" id="ARBA00022747"/>
    </source>
</evidence>
<evidence type="ECO:0000256" key="3">
    <source>
        <dbReference type="ARBA" id="ARBA00023125"/>
    </source>
</evidence>
<dbReference type="AlphaFoldDB" id="A0A0R1VR26"/>
<dbReference type="CDD" id="cd17283">
    <property type="entry name" value="RMtype1_S_Hpy180ORF7835P_TRD2-CR2_like"/>
    <property type="match status" value="1"/>
</dbReference>
<feature type="domain" description="Type I restriction modification DNA specificity" evidence="5">
    <location>
        <begin position="68"/>
        <end position="232"/>
    </location>
</feature>
<dbReference type="PANTHER" id="PTHR43140">
    <property type="entry name" value="TYPE-1 RESTRICTION ENZYME ECOKI SPECIFICITY PROTEIN"/>
    <property type="match status" value="1"/>
</dbReference>
<dbReference type="PATRIC" id="fig|1423767.3.peg.286"/>
<name>A0A0R1VR26_9LACO</name>
<evidence type="ECO:0000256" key="4">
    <source>
        <dbReference type="ARBA" id="ARBA00038652"/>
    </source>
</evidence>
<dbReference type="PANTHER" id="PTHR43140:SF1">
    <property type="entry name" value="TYPE I RESTRICTION ENZYME ECOKI SPECIFICITY SUBUNIT"/>
    <property type="match status" value="1"/>
</dbReference>
<keyword evidence="3" id="KW-0238">DNA-binding</keyword>
<dbReference type="SUPFAM" id="SSF116734">
    <property type="entry name" value="DNA methylase specificity domain"/>
    <property type="match status" value="2"/>
</dbReference>
<dbReference type="EMBL" id="AZFU01000015">
    <property type="protein sequence ID" value="KRM05046.1"/>
    <property type="molecule type" value="Genomic_DNA"/>
</dbReference>
<dbReference type="GO" id="GO:0003677">
    <property type="term" value="F:DNA binding"/>
    <property type="evidence" value="ECO:0007669"/>
    <property type="project" value="UniProtKB-KW"/>
</dbReference>
<dbReference type="InterPro" id="IPR000055">
    <property type="entry name" value="Restrct_endonuc_typeI_TRD"/>
</dbReference>
<keyword evidence="2" id="KW-0680">Restriction system</keyword>
<evidence type="ECO:0000259" key="5">
    <source>
        <dbReference type="Pfam" id="PF01420"/>
    </source>
</evidence>